<dbReference type="AlphaFoldDB" id="D7G0V9"/>
<feature type="domain" description="4Fe-4S ferredoxin-type" evidence="20">
    <location>
        <begin position="582"/>
        <end position="611"/>
    </location>
</feature>
<keyword evidence="11 19" id="KW-0249">Electron transport</keyword>
<proteinExistence type="inferred from homology"/>
<keyword evidence="5 19" id="KW-0813">Transport</keyword>
<name>D7G0V9_ECTSI</name>
<comment type="subcellular location">
    <subcellularLocation>
        <location evidence="3">Mitochondrion inner membrane</location>
    </subcellularLocation>
</comment>
<dbReference type="SUPFAM" id="SSF54373">
    <property type="entry name" value="FAD-linked reductases, C-terminal domain"/>
    <property type="match status" value="1"/>
</dbReference>
<evidence type="ECO:0000256" key="8">
    <source>
        <dbReference type="ARBA" id="ARBA00022792"/>
    </source>
</evidence>
<evidence type="ECO:0000256" key="10">
    <source>
        <dbReference type="ARBA" id="ARBA00022946"/>
    </source>
</evidence>
<dbReference type="GO" id="GO:0051539">
    <property type="term" value="F:4 iron, 4 sulfur cluster binding"/>
    <property type="evidence" value="ECO:0007669"/>
    <property type="project" value="UniProtKB-UniRule"/>
</dbReference>
<evidence type="ECO:0000256" key="2">
    <source>
        <dbReference type="ARBA" id="ARBA00002819"/>
    </source>
</evidence>
<keyword evidence="10" id="KW-0809">Transit peptide</keyword>
<dbReference type="Pfam" id="PF13450">
    <property type="entry name" value="NAD_binding_8"/>
    <property type="match status" value="1"/>
</dbReference>
<keyword evidence="17" id="KW-0472">Membrane</keyword>
<dbReference type="GO" id="GO:0046872">
    <property type="term" value="F:metal ion binding"/>
    <property type="evidence" value="ECO:0007669"/>
    <property type="project" value="UniProtKB-KW"/>
</dbReference>
<dbReference type="FunFam" id="3.30.70.20:FF:000015">
    <property type="entry name" value="Electron transfer flavoprotein-ubiquinone oxidoreductase"/>
    <property type="match status" value="1"/>
</dbReference>
<evidence type="ECO:0000256" key="7">
    <source>
        <dbReference type="ARBA" id="ARBA00022723"/>
    </source>
</evidence>
<evidence type="ECO:0000256" key="18">
    <source>
        <dbReference type="ARBA" id="ARBA00052682"/>
    </source>
</evidence>
<evidence type="ECO:0000259" key="20">
    <source>
        <dbReference type="PROSITE" id="PS51379"/>
    </source>
</evidence>
<evidence type="ECO:0000256" key="11">
    <source>
        <dbReference type="ARBA" id="ARBA00022982"/>
    </source>
</evidence>
<dbReference type="Gene3D" id="3.30.70.20">
    <property type="match status" value="1"/>
</dbReference>
<dbReference type="EMBL" id="FN649760">
    <property type="protein sequence ID" value="CBJ26703.1"/>
    <property type="molecule type" value="Genomic_DNA"/>
</dbReference>
<gene>
    <name evidence="21" type="ORF">Esi_0042_0037</name>
</gene>
<dbReference type="PANTHER" id="PTHR10617">
    <property type="entry name" value="ELECTRON TRANSFER FLAVOPROTEIN-UBIQUINONE OXIDOREDUCTASE"/>
    <property type="match status" value="1"/>
</dbReference>
<dbReference type="EC" id="1.5.5.1" evidence="19"/>
<dbReference type="GO" id="GO:0004174">
    <property type="term" value="F:electron-transferring-flavoprotein dehydrogenase activity"/>
    <property type="evidence" value="ECO:0007669"/>
    <property type="project" value="UniProtKB-UniRule"/>
</dbReference>
<dbReference type="InParanoid" id="D7G0V9"/>
<evidence type="ECO:0000256" key="6">
    <source>
        <dbReference type="ARBA" id="ARBA00022630"/>
    </source>
</evidence>
<keyword evidence="9 19" id="KW-0274">FAD</keyword>
<dbReference type="eggNOG" id="KOG2415">
    <property type="taxonomic scope" value="Eukaryota"/>
</dbReference>
<dbReference type="Gene3D" id="3.30.9.90">
    <property type="match status" value="1"/>
</dbReference>
<evidence type="ECO:0000256" key="3">
    <source>
        <dbReference type="ARBA" id="ARBA00004273"/>
    </source>
</evidence>
<dbReference type="Proteomes" id="UP000002630">
    <property type="component" value="Unassembled WGS sequence"/>
</dbReference>
<dbReference type="InterPro" id="IPR049398">
    <property type="entry name" value="ETF-QO/FixC_UQ-bd"/>
</dbReference>
<comment type="catalytic activity">
    <reaction evidence="18 19">
        <text>a ubiquinone + reduced [electron-transfer flavoprotein] = a ubiquinol + oxidized [electron-transfer flavoprotein] + H(+)</text>
        <dbReference type="Rhea" id="RHEA:24052"/>
        <dbReference type="Rhea" id="RHEA-COMP:9565"/>
        <dbReference type="Rhea" id="RHEA-COMP:9566"/>
        <dbReference type="Rhea" id="RHEA-COMP:10685"/>
        <dbReference type="Rhea" id="RHEA-COMP:10686"/>
        <dbReference type="ChEBI" id="CHEBI:15378"/>
        <dbReference type="ChEBI" id="CHEBI:16389"/>
        <dbReference type="ChEBI" id="CHEBI:17976"/>
        <dbReference type="ChEBI" id="CHEBI:57692"/>
        <dbReference type="ChEBI" id="CHEBI:58307"/>
        <dbReference type="EC" id="1.5.5.1"/>
    </reaction>
</comment>
<dbReference type="InterPro" id="IPR040156">
    <property type="entry name" value="ETF-QO"/>
</dbReference>
<protein>
    <recommendedName>
        <fullName evidence="19">Electron transfer flavoprotein-ubiquinone oxidoreductase</fullName>
        <shortName evidence="19">ETF-QO</shortName>
        <ecNumber evidence="19">1.5.5.1</ecNumber>
    </recommendedName>
</protein>
<evidence type="ECO:0000256" key="17">
    <source>
        <dbReference type="ARBA" id="ARBA00023136"/>
    </source>
</evidence>
<keyword evidence="7 19" id="KW-0479">Metal-binding</keyword>
<dbReference type="SUPFAM" id="SSF51905">
    <property type="entry name" value="FAD/NAD(P)-binding domain"/>
    <property type="match status" value="1"/>
</dbReference>
<evidence type="ECO:0000256" key="13">
    <source>
        <dbReference type="ARBA" id="ARBA00023004"/>
    </source>
</evidence>
<keyword evidence="8" id="KW-0999">Mitochondrion inner membrane</keyword>
<comment type="cofactor">
    <cofactor evidence="19">
        <name>[4Fe-4S] cluster</name>
        <dbReference type="ChEBI" id="CHEBI:49883"/>
    </cofactor>
    <text evidence="19">Binds 1 [4Fe-4S] cluster.</text>
</comment>
<evidence type="ECO:0000313" key="22">
    <source>
        <dbReference type="Proteomes" id="UP000002630"/>
    </source>
</evidence>
<dbReference type="PANTHER" id="PTHR10617:SF107">
    <property type="entry name" value="ELECTRON TRANSFER FLAVOPROTEIN-UBIQUINONE OXIDOREDUCTASE, MITOCHONDRIAL"/>
    <property type="match status" value="1"/>
</dbReference>
<evidence type="ECO:0000256" key="4">
    <source>
        <dbReference type="ARBA" id="ARBA00006796"/>
    </source>
</evidence>
<evidence type="ECO:0000313" key="21">
    <source>
        <dbReference type="EMBL" id="CBJ26703.1"/>
    </source>
</evidence>
<evidence type="ECO:0000256" key="15">
    <source>
        <dbReference type="ARBA" id="ARBA00023075"/>
    </source>
</evidence>
<organism evidence="21 22">
    <name type="scientific">Ectocarpus siliculosus</name>
    <name type="common">Brown alga</name>
    <name type="synonym">Conferva siliculosa</name>
    <dbReference type="NCBI Taxonomy" id="2880"/>
    <lineage>
        <taxon>Eukaryota</taxon>
        <taxon>Sar</taxon>
        <taxon>Stramenopiles</taxon>
        <taxon>Ochrophyta</taxon>
        <taxon>PX clade</taxon>
        <taxon>Phaeophyceae</taxon>
        <taxon>Ectocarpales</taxon>
        <taxon>Ectocarpaceae</taxon>
        <taxon>Ectocarpus</taxon>
    </lineage>
</organism>
<keyword evidence="14 19" id="KW-0411">Iron-sulfur</keyword>
<evidence type="ECO:0000256" key="12">
    <source>
        <dbReference type="ARBA" id="ARBA00023002"/>
    </source>
</evidence>
<keyword evidence="13 19" id="KW-0408">Iron</keyword>
<comment type="cofactor">
    <cofactor evidence="1 19">
        <name>FAD</name>
        <dbReference type="ChEBI" id="CHEBI:57692"/>
    </cofactor>
</comment>
<evidence type="ECO:0000256" key="9">
    <source>
        <dbReference type="ARBA" id="ARBA00022827"/>
    </source>
</evidence>
<dbReference type="Pfam" id="PF05187">
    <property type="entry name" value="Fer4_ETF_QO"/>
    <property type="match status" value="1"/>
</dbReference>
<evidence type="ECO:0000256" key="14">
    <source>
        <dbReference type="ARBA" id="ARBA00023014"/>
    </source>
</evidence>
<dbReference type="SUPFAM" id="SSF54862">
    <property type="entry name" value="4Fe-4S ferredoxins"/>
    <property type="match status" value="1"/>
</dbReference>
<comment type="function">
    <text evidence="2 19">Accepts electrons from ETF and reduces ubiquinone.</text>
</comment>
<dbReference type="Gene3D" id="3.50.50.60">
    <property type="entry name" value="FAD/NAD(P)-binding domain"/>
    <property type="match status" value="1"/>
</dbReference>
<dbReference type="InterPro" id="IPR017896">
    <property type="entry name" value="4Fe4S_Fe-S-bd"/>
</dbReference>
<dbReference type="InterPro" id="IPR007859">
    <property type="entry name" value="ETF-QO/FixX_C"/>
</dbReference>
<keyword evidence="22" id="KW-1185">Reference proteome</keyword>
<evidence type="ECO:0000256" key="5">
    <source>
        <dbReference type="ARBA" id="ARBA00022448"/>
    </source>
</evidence>
<dbReference type="STRING" id="2880.D7G0V9"/>
<dbReference type="Pfam" id="PF21162">
    <property type="entry name" value="ETFQO_UQ-bd"/>
    <property type="match status" value="1"/>
</dbReference>
<keyword evidence="15 19" id="KW-0830">Ubiquinone</keyword>
<evidence type="ECO:0000256" key="1">
    <source>
        <dbReference type="ARBA" id="ARBA00001974"/>
    </source>
</evidence>
<comment type="similarity">
    <text evidence="4">Belongs to the ETF-QO/FixC family.</text>
</comment>
<keyword evidence="12 19" id="KW-0560">Oxidoreductase</keyword>
<dbReference type="OrthoDB" id="437331at2759"/>
<reference evidence="21 22" key="1">
    <citation type="journal article" date="2010" name="Nature">
        <title>The Ectocarpus genome and the independent evolution of multicellularity in brown algae.</title>
        <authorList>
            <person name="Cock J.M."/>
            <person name="Sterck L."/>
            <person name="Rouze P."/>
            <person name="Scornet D."/>
            <person name="Allen A.E."/>
            <person name="Amoutzias G."/>
            <person name="Anthouard V."/>
            <person name="Artiguenave F."/>
            <person name="Aury J.M."/>
            <person name="Badger J.H."/>
            <person name="Beszteri B."/>
            <person name="Billiau K."/>
            <person name="Bonnet E."/>
            <person name="Bothwell J.H."/>
            <person name="Bowler C."/>
            <person name="Boyen C."/>
            <person name="Brownlee C."/>
            <person name="Carrano C.J."/>
            <person name="Charrier B."/>
            <person name="Cho G.Y."/>
            <person name="Coelho S.M."/>
            <person name="Collen J."/>
            <person name="Corre E."/>
            <person name="Da Silva C."/>
            <person name="Delage L."/>
            <person name="Delaroque N."/>
            <person name="Dittami S.M."/>
            <person name="Doulbeau S."/>
            <person name="Elias M."/>
            <person name="Farnham G."/>
            <person name="Gachon C.M."/>
            <person name="Gschloessl B."/>
            <person name="Heesch S."/>
            <person name="Jabbari K."/>
            <person name="Jubin C."/>
            <person name="Kawai H."/>
            <person name="Kimura K."/>
            <person name="Kloareg B."/>
            <person name="Kupper F.C."/>
            <person name="Lang D."/>
            <person name="Le Bail A."/>
            <person name="Leblanc C."/>
            <person name="Lerouge P."/>
            <person name="Lohr M."/>
            <person name="Lopez P.J."/>
            <person name="Martens C."/>
            <person name="Maumus F."/>
            <person name="Michel G."/>
            <person name="Miranda-Saavedra D."/>
            <person name="Morales J."/>
            <person name="Moreau H."/>
            <person name="Motomura T."/>
            <person name="Nagasato C."/>
            <person name="Napoli C.A."/>
            <person name="Nelson D.R."/>
            <person name="Nyvall-Collen P."/>
            <person name="Peters A.F."/>
            <person name="Pommier C."/>
            <person name="Potin P."/>
            <person name="Poulain J."/>
            <person name="Quesneville H."/>
            <person name="Read B."/>
            <person name="Rensing S.A."/>
            <person name="Ritter A."/>
            <person name="Rousvoal S."/>
            <person name="Samanta M."/>
            <person name="Samson G."/>
            <person name="Schroeder D.C."/>
            <person name="Segurens B."/>
            <person name="Strittmatter M."/>
            <person name="Tonon T."/>
            <person name="Tregear J.W."/>
            <person name="Valentin K."/>
            <person name="von Dassow P."/>
            <person name="Yamagishi T."/>
            <person name="Van de Peer Y."/>
            <person name="Wincker P."/>
        </authorList>
    </citation>
    <scope>NUCLEOTIDE SEQUENCE [LARGE SCALE GENOMIC DNA]</scope>
    <source>
        <strain evidence="22">Ec32 / CCAP1310/4</strain>
    </source>
</reference>
<sequence length="622" mass="67380">MMARRLLSSRALQPSCSAAVQLELFRRGRLGIRRPARSATTRGFGSSAAEDEPRETMEYDVAMVGAGPAGLAAAIRLKQLSKKRGLDLSVCVLEKGEEVGSHILSGNVFEPRGLDELIPDWKEKGAPVASPVTEDSFSLLTETKAFKIPNFLLPPQLSNHGNYVVSLSQLVRWMGQQAEEEGVEVYPGFAAAEVLYNDEGGVVGVATGDVGIAKDGSRKGTFERGIEIRARQTLFAEGARGSCSEEVISKFDLRQGKDEQTYGLGLKEVWRVPKDKCKPGLVQHTLGWPLQAGPMSKTYGGSFLYHQDPDLILVGLVVGLDYENPHLNPYKEFQRYKHHPQVAAQLEGGECIAYGARTLNEGGYHSLPRLTFPGGALLGCAAGFLNAVKIKGAHTAIKSGMLAAEAAFDLLQESKVGPVSESGAVDPSEGALESDFQKRMDESWVMEELKEVRNCHASFAKGMLPGLAYTGLAAHVLKGREPWSFRNGKKDTDTTLPADDPRCAPIEYPKPDGVLSFDLLSNLALSGVKHEHDQPAHLRVKAGMEDVASEVSHPKYGGPEQRFCPAAVYEYNVPEGDEGGKPELVINAQNCIHCKCCSIKMPQEYIDWTVPEGGGGPGYTVM</sequence>
<keyword evidence="6 19" id="KW-0285">Flavoprotein</keyword>
<evidence type="ECO:0000256" key="16">
    <source>
        <dbReference type="ARBA" id="ARBA00023128"/>
    </source>
</evidence>
<accession>D7G0V9</accession>
<dbReference type="GO" id="GO:0005743">
    <property type="term" value="C:mitochondrial inner membrane"/>
    <property type="evidence" value="ECO:0007669"/>
    <property type="project" value="UniProtKB-SubCell"/>
</dbReference>
<dbReference type="InterPro" id="IPR036188">
    <property type="entry name" value="FAD/NAD-bd_sf"/>
</dbReference>
<dbReference type="PROSITE" id="PS51379">
    <property type="entry name" value="4FE4S_FER_2"/>
    <property type="match status" value="1"/>
</dbReference>
<keyword evidence="16" id="KW-0496">Mitochondrion</keyword>
<evidence type="ECO:0000256" key="19">
    <source>
        <dbReference type="RuleBase" id="RU366068"/>
    </source>
</evidence>